<evidence type="ECO:0000313" key="1">
    <source>
        <dbReference type="EMBL" id="CAJ2645299.1"/>
    </source>
</evidence>
<gene>
    <name evidence="1" type="ORF">MILVUS5_LOCUS14220</name>
</gene>
<protein>
    <submittedName>
        <fullName evidence="1">Uncharacterized protein</fullName>
    </submittedName>
</protein>
<dbReference type="Proteomes" id="UP001177021">
    <property type="component" value="Unassembled WGS sequence"/>
</dbReference>
<accession>A0ACB0JJL1</accession>
<keyword evidence="2" id="KW-1185">Reference proteome</keyword>
<comment type="caution">
    <text evidence="1">The sequence shown here is derived from an EMBL/GenBank/DDBJ whole genome shotgun (WGS) entry which is preliminary data.</text>
</comment>
<dbReference type="EMBL" id="CASHSV030000076">
    <property type="protein sequence ID" value="CAJ2645299.1"/>
    <property type="molecule type" value="Genomic_DNA"/>
</dbReference>
<sequence>MLQIFKPLYAMIVFISLFFVVLDVSAGRGYYCSENVWCHQVLLTGANHPLLGATLAAAIAVAVQLVAPPLTPNPS</sequence>
<organism evidence="1 2">
    <name type="scientific">Trifolium pratense</name>
    <name type="common">Red clover</name>
    <dbReference type="NCBI Taxonomy" id="57577"/>
    <lineage>
        <taxon>Eukaryota</taxon>
        <taxon>Viridiplantae</taxon>
        <taxon>Streptophyta</taxon>
        <taxon>Embryophyta</taxon>
        <taxon>Tracheophyta</taxon>
        <taxon>Spermatophyta</taxon>
        <taxon>Magnoliopsida</taxon>
        <taxon>eudicotyledons</taxon>
        <taxon>Gunneridae</taxon>
        <taxon>Pentapetalae</taxon>
        <taxon>rosids</taxon>
        <taxon>fabids</taxon>
        <taxon>Fabales</taxon>
        <taxon>Fabaceae</taxon>
        <taxon>Papilionoideae</taxon>
        <taxon>50 kb inversion clade</taxon>
        <taxon>NPAAA clade</taxon>
        <taxon>Hologalegina</taxon>
        <taxon>IRL clade</taxon>
        <taxon>Trifolieae</taxon>
        <taxon>Trifolium</taxon>
    </lineage>
</organism>
<name>A0ACB0JJL1_TRIPR</name>
<reference evidence="1" key="1">
    <citation type="submission" date="2023-10" db="EMBL/GenBank/DDBJ databases">
        <authorList>
            <person name="Rodriguez Cubillos JULIANA M."/>
            <person name="De Vega J."/>
        </authorList>
    </citation>
    <scope>NUCLEOTIDE SEQUENCE</scope>
</reference>
<proteinExistence type="predicted"/>
<evidence type="ECO:0000313" key="2">
    <source>
        <dbReference type="Proteomes" id="UP001177021"/>
    </source>
</evidence>